<evidence type="ECO:0000313" key="2">
    <source>
        <dbReference type="EMBL" id="SUZ10785.1"/>
    </source>
</evidence>
<proteinExistence type="predicted"/>
<name>A0A061HHW1_BLUGR</name>
<dbReference type="InterPro" id="IPR037626">
    <property type="entry name" value="NUP37"/>
</dbReference>
<dbReference type="Gene3D" id="2.130.10.10">
    <property type="entry name" value="YVTN repeat-like/Quinoprotein amine dehydrogenase"/>
    <property type="match status" value="1"/>
</dbReference>
<organism evidence="2">
    <name type="scientific">Blumeria graminis f. sp. tritici 96224</name>
    <dbReference type="NCBI Taxonomy" id="1268274"/>
    <lineage>
        <taxon>Eukaryota</taxon>
        <taxon>Fungi</taxon>
        <taxon>Dikarya</taxon>
        <taxon>Ascomycota</taxon>
        <taxon>Pezizomycotina</taxon>
        <taxon>Leotiomycetes</taxon>
        <taxon>Erysiphales</taxon>
        <taxon>Erysiphaceae</taxon>
        <taxon>Blumeria</taxon>
    </lineage>
</organism>
<reference evidence="3" key="1">
    <citation type="journal article" date="2013" name="Nat. Genet.">
        <title>The wheat powdery mildew genome shows the unique evolution of an obligate biotroph.</title>
        <authorList>
            <person name="Wicker T."/>
            <person name="Oberhaensli S."/>
            <person name="Parlange F."/>
            <person name="Buchmann J.P."/>
            <person name="Shatalina M."/>
            <person name="Roffler S."/>
            <person name="Ben-David R."/>
            <person name="Dolezel J."/>
            <person name="Simkova H."/>
            <person name="Schulze-Lefert P."/>
            <person name="Spanu P.D."/>
            <person name="Bruggmann R."/>
            <person name="Amselem J."/>
            <person name="Quesneville H."/>
            <person name="Ver Loren van Themaat E."/>
            <person name="Paape T."/>
            <person name="Shimizu K.K."/>
            <person name="Keller B."/>
        </authorList>
    </citation>
    <scope>NUCLEOTIDE SEQUENCE [LARGE SCALE GENOMIC DNA]</scope>
    <source>
        <strain evidence="3">96224</strain>
    </source>
</reference>
<sequence length="603" mass="65803">MTENITKPRVIKTSQSLLLRYELYERTYAVSVYPIKSLNGSTILICGHENGVKIIWRGGKNLKRQPGSNQFTKSNGFVEIASSDIHIETETIKTTALKDDQEFPNEGHNTADSYPDITQVLDLSLGISVYHLSVLPASIMRSYKAAPSNIIVFVAVCADKSLRLISLPLLPPSQASESRPMSQTFLSDSDTNNRRCGESIVILNGHQQVSDGVSMTLESSDGDLNYIIASHSREIDGRLLIWRSPLKEPCIQTEPIQSIYLASPARSISFNPSPNKSNYLLVAETIGVCRIFDYTTPNSPDNTPDILSIAQGGWLLSLYTGFPAPKNSSIPAKSKLSIERKSIADAKWIQNGSAILVLQSDGEWGIWDTETSCSPQGLLGRQGITGGSTTEYSLTGFIDPAVKAHNAGSSQSLISRFVPMTPATRKSFDPFEGQLADSSRNQGQIVTVEIPTNAPSEFVDEAILFRLGKACVMIPSMKKYRSLHSHGNTSSGVFGDSSAQIMKLEGLDLQGERCSSAAMIFSNEGSPASYTLVPEVLILGEHRFVISRLGNSRVAPAIQRLAIMENSMSKSDLSKTEELSVGSIAMALEHMEERLGNFRQKQS</sequence>
<protein>
    <submittedName>
        <fullName evidence="2">Bgt-5409</fullName>
    </submittedName>
</protein>
<dbReference type="EMBL" id="UIGY01000096">
    <property type="protein sequence ID" value="SUZ10785.1"/>
    <property type="molecule type" value="Genomic_DNA"/>
</dbReference>
<dbReference type="EMBL" id="KE375069">
    <property type="protein sequence ID" value="EPQ64334.1"/>
    <property type="molecule type" value="Genomic_DNA"/>
</dbReference>
<dbReference type="InterPro" id="IPR015943">
    <property type="entry name" value="WD40/YVTN_repeat-like_dom_sf"/>
</dbReference>
<dbReference type="GO" id="GO:0031080">
    <property type="term" value="C:nuclear pore outer ring"/>
    <property type="evidence" value="ECO:0007669"/>
    <property type="project" value="InterPro"/>
</dbReference>
<evidence type="ECO:0000313" key="3">
    <source>
        <dbReference type="Proteomes" id="UP000053110"/>
    </source>
</evidence>
<dbReference type="SUPFAM" id="SSF50978">
    <property type="entry name" value="WD40 repeat-like"/>
    <property type="match status" value="1"/>
</dbReference>
<dbReference type="Proteomes" id="UP000053110">
    <property type="component" value="Unassembled WGS sequence"/>
</dbReference>
<accession>A0A061HHW1</accession>
<gene>
    <name evidence="1" type="ORF">BGT96224_5409</name>
    <name evidence="2" type="ORF">BGT96224V2_LOCUS3954</name>
</gene>
<dbReference type="HOGENOM" id="CLU_007901_1_0_1"/>
<dbReference type="AlphaFoldDB" id="A0A061HHW1"/>
<dbReference type="OrthoDB" id="5323870at2759"/>
<reference evidence="2" key="3">
    <citation type="submission" date="2018-07" db="EMBL/GenBank/DDBJ databases">
        <authorList>
            <person name="Quirk P.G."/>
            <person name="Krulwich T.A."/>
        </authorList>
    </citation>
    <scope>NUCLEOTIDE SEQUENCE</scope>
    <source>
        <strain evidence="2">96224</strain>
    </source>
</reference>
<evidence type="ECO:0000313" key="1">
    <source>
        <dbReference type="EMBL" id="EPQ64334.1"/>
    </source>
</evidence>
<reference evidence="1" key="2">
    <citation type="submission" date="2013-01" db="EMBL/GenBank/DDBJ databases">
        <title>The wheat powdery mildew genome reveals unique evolution of an obligate biotroph.</title>
        <authorList>
            <person name="Oberhaensli S."/>
            <person name="Wicker T."/>
            <person name="Keller B."/>
        </authorList>
    </citation>
    <scope>NUCLEOTIDE SEQUENCE</scope>
    <source>
        <strain evidence="1">96224</strain>
    </source>
</reference>
<dbReference type="InterPro" id="IPR036322">
    <property type="entry name" value="WD40_repeat_dom_sf"/>
</dbReference>
<dbReference type="PANTHER" id="PTHR22806:SF0">
    <property type="entry name" value="NUCLEOPORIN NUP37"/>
    <property type="match status" value="1"/>
</dbReference>
<dbReference type="PANTHER" id="PTHR22806">
    <property type="entry name" value="NUCLEOPORIN NUP37 P37 -RELATED"/>
    <property type="match status" value="1"/>
</dbReference>